<dbReference type="PANTHER" id="PTHR11908:SF132">
    <property type="entry name" value="ALDEHYDE OXIDASE 1-RELATED"/>
    <property type="match status" value="1"/>
</dbReference>
<dbReference type="EMBL" id="BAAAJK010000014">
    <property type="protein sequence ID" value="GAA1391713.1"/>
    <property type="molecule type" value="Genomic_DNA"/>
</dbReference>
<protein>
    <submittedName>
        <fullName evidence="4">Xanthine dehydrogenase family protein molybdopterin-binding subunit</fullName>
    </submittedName>
</protein>
<keyword evidence="5" id="KW-1185">Reference proteome</keyword>
<gene>
    <name evidence="4" type="ORF">GCM10009613_34750</name>
</gene>
<sequence>MSILERRGLIEPREIGADHPRRDGAAKVRGLAPYAAEHRPEHPAYAHLVQSTVARGRVTSIDTAAAAGVPGVLAILTHENTERLSSDEDKVLWVLQSSDVSFRGEIVAVVVADTSRAAREAAARIELTYDARPPDVVMDESRSDVYRPEQVNPFYETDRVQGDPDALLASAPHTLDATYRTPLQQHCALEPHTAVAHWDQQTERLTVHNSTQWPFGERQALSGLFGLDEDRITIVTPFIGGGFGSKGLNAHLAVACLAARAVPGRSVVLSLTRRSTFELGGHRPASVSRVQLAAEANGRLLAITHDVFAPTARLKEFAEQTAVGTRSMYAADARRTTHRLVGLDLPVGLTMRAPGETPGFFATESALDELAGELGIDPVELRIRNEPDADPETGRPFSSRALVDCLRAGAERFGWYDRDRRPGPHLHGRSYIGSGMASSVYPTYRFPGSEALVEVLAGDRYRVSIGAVDLGTGTWTTLAQIAADALDVPLERVQLQIGDTTLPPATVAGGSSGINSWGTAVLAAADALRDEHGKTPPAGAVGRGGSPPVPDTHAMFAYGAHFVEVGVDRYTGEVRVTEMHGTFAAGRIVNPRTARSQFIGGMTMGLSMALHEGAIVDPRTGQIINRDLAGYHVATHADVPDIDVAWVSEEDPLVNPMGTKGIGEIGIVGVAAAVANAVCHATGIRIRDLPISPDRLIEAGL</sequence>
<dbReference type="Proteomes" id="UP001501414">
    <property type="component" value="Unassembled WGS sequence"/>
</dbReference>
<dbReference type="InterPro" id="IPR037165">
    <property type="entry name" value="AldOxase/xan_DH_Mopterin-bd_sf"/>
</dbReference>
<dbReference type="PANTHER" id="PTHR11908">
    <property type="entry name" value="XANTHINE DEHYDROGENASE"/>
    <property type="match status" value="1"/>
</dbReference>
<dbReference type="SMART" id="SM01008">
    <property type="entry name" value="Ald_Xan_dh_C"/>
    <property type="match status" value="1"/>
</dbReference>
<dbReference type="InterPro" id="IPR046867">
    <property type="entry name" value="AldOxase/xan_DH_MoCoBD2"/>
</dbReference>
<dbReference type="RefSeq" id="WP_344023670.1">
    <property type="nucleotide sequence ID" value="NZ_BAAAJK010000014.1"/>
</dbReference>
<dbReference type="Gene3D" id="3.30.365.10">
    <property type="entry name" value="Aldehyde oxidase/xanthine dehydrogenase, molybdopterin binding domain"/>
    <property type="match status" value="4"/>
</dbReference>
<feature type="domain" description="Aldehyde oxidase/xanthine dehydrogenase a/b hammerhead" evidence="3">
    <location>
        <begin position="29"/>
        <end position="133"/>
    </location>
</feature>
<organism evidence="4 5">
    <name type="scientific">Pseudonocardia kongjuensis</name>
    <dbReference type="NCBI Taxonomy" id="102227"/>
    <lineage>
        <taxon>Bacteria</taxon>
        <taxon>Bacillati</taxon>
        <taxon>Actinomycetota</taxon>
        <taxon>Actinomycetes</taxon>
        <taxon>Pseudonocardiales</taxon>
        <taxon>Pseudonocardiaceae</taxon>
        <taxon>Pseudonocardia</taxon>
    </lineage>
</organism>
<evidence type="ECO:0000259" key="3">
    <source>
        <dbReference type="SMART" id="SM01008"/>
    </source>
</evidence>
<reference evidence="4 5" key="1">
    <citation type="journal article" date="2019" name="Int. J. Syst. Evol. Microbiol.">
        <title>The Global Catalogue of Microorganisms (GCM) 10K type strain sequencing project: providing services to taxonomists for standard genome sequencing and annotation.</title>
        <authorList>
            <consortium name="The Broad Institute Genomics Platform"/>
            <consortium name="The Broad Institute Genome Sequencing Center for Infectious Disease"/>
            <person name="Wu L."/>
            <person name="Ma J."/>
        </authorList>
    </citation>
    <scope>NUCLEOTIDE SEQUENCE [LARGE SCALE GENOMIC DNA]</scope>
    <source>
        <strain evidence="4 5">JCM 11896</strain>
    </source>
</reference>
<accession>A0ABN1XW54</accession>
<dbReference type="SUPFAM" id="SSF56003">
    <property type="entry name" value="Molybdenum cofactor-binding domain"/>
    <property type="match status" value="1"/>
</dbReference>
<dbReference type="Pfam" id="PF01315">
    <property type="entry name" value="Ald_Xan_dh_C"/>
    <property type="match status" value="1"/>
</dbReference>
<dbReference type="InterPro" id="IPR000674">
    <property type="entry name" value="Ald_Oxase/Xan_DH_a/b"/>
</dbReference>
<dbReference type="Gene3D" id="3.90.1170.50">
    <property type="entry name" value="Aldehyde oxidase/xanthine dehydrogenase, a/b hammerhead"/>
    <property type="match status" value="1"/>
</dbReference>
<dbReference type="InterPro" id="IPR036856">
    <property type="entry name" value="Ald_Oxase/Xan_DH_a/b_sf"/>
</dbReference>
<dbReference type="InterPro" id="IPR016208">
    <property type="entry name" value="Ald_Oxase/xanthine_DH-like"/>
</dbReference>
<proteinExistence type="predicted"/>
<keyword evidence="2" id="KW-0560">Oxidoreductase</keyword>
<dbReference type="InterPro" id="IPR008274">
    <property type="entry name" value="AldOxase/xan_DH_MoCoBD1"/>
</dbReference>
<dbReference type="Pfam" id="PF20256">
    <property type="entry name" value="MoCoBD_2"/>
    <property type="match status" value="2"/>
</dbReference>
<comment type="caution">
    <text evidence="4">The sequence shown here is derived from an EMBL/GenBank/DDBJ whole genome shotgun (WGS) entry which is preliminary data.</text>
</comment>
<keyword evidence="1" id="KW-0500">Molybdenum</keyword>
<dbReference type="SUPFAM" id="SSF54665">
    <property type="entry name" value="CO dehydrogenase molybdoprotein N-domain-like"/>
    <property type="match status" value="1"/>
</dbReference>
<evidence type="ECO:0000313" key="5">
    <source>
        <dbReference type="Proteomes" id="UP001501414"/>
    </source>
</evidence>
<dbReference type="Pfam" id="PF02738">
    <property type="entry name" value="MoCoBD_1"/>
    <property type="match status" value="1"/>
</dbReference>
<evidence type="ECO:0000256" key="2">
    <source>
        <dbReference type="ARBA" id="ARBA00023002"/>
    </source>
</evidence>
<evidence type="ECO:0000256" key="1">
    <source>
        <dbReference type="ARBA" id="ARBA00022505"/>
    </source>
</evidence>
<evidence type="ECO:0000313" key="4">
    <source>
        <dbReference type="EMBL" id="GAA1391713.1"/>
    </source>
</evidence>
<name>A0ABN1XW54_9PSEU</name>